<evidence type="ECO:0000256" key="3">
    <source>
        <dbReference type="ARBA" id="ARBA00023004"/>
    </source>
</evidence>
<keyword evidence="1 4" id="KW-0349">Heme</keyword>
<name>A0ABS5Y1R1_9CYAN</name>
<evidence type="ECO:0000259" key="6">
    <source>
        <dbReference type="PROSITE" id="PS51007"/>
    </source>
</evidence>
<organism evidence="7 8">
    <name type="scientific">Leptothoe kymatousa TAU-MAC 1615</name>
    <dbReference type="NCBI Taxonomy" id="2364775"/>
    <lineage>
        <taxon>Bacteria</taxon>
        <taxon>Bacillati</taxon>
        <taxon>Cyanobacteriota</taxon>
        <taxon>Cyanophyceae</taxon>
        <taxon>Nodosilineales</taxon>
        <taxon>Cymatolegaceae</taxon>
        <taxon>Leptothoe</taxon>
        <taxon>Leptothoe kymatousa</taxon>
    </lineage>
</organism>
<evidence type="ECO:0000313" key="8">
    <source>
        <dbReference type="Proteomes" id="UP001196661"/>
    </source>
</evidence>
<dbReference type="PROSITE" id="PS51007">
    <property type="entry name" value="CYTC"/>
    <property type="match status" value="1"/>
</dbReference>
<feature type="domain" description="Cytochrome c" evidence="6">
    <location>
        <begin position="329"/>
        <end position="460"/>
    </location>
</feature>
<keyword evidence="8" id="KW-1185">Reference proteome</keyword>
<sequence>MQFRRSLSAVSKRLRFGLVVLLTTVLTALGGMLLSSAVHAQMSPAAGDATTFNRTSSAYEEAPPNLIEWETEDHDLGDEVFEEAFVSTPGTESSGLGPVFNNASCVSCHIRNGRGMPEPGQLLLRVTDGEAMAAHQSGKASDLKNAPPVAGLGNQIQDFSIVGETPEAKVDILWKEEAGNYADGTPYRLRSPQFNVTLPNGEALPDTVQVSPRIPPHVYGLGLLEAIPEEDILALADPNDRDGDGISGRPNQVWDEQTKDVALGRFGWKANVPNLLQQSADAYLNDMGVTSPMFPGEDGSAEIDNEKLVLAAAYAQTLAAPARTLMDDPQVQRGEKLFTDASCATCHVSSFRTGSHKYPALENQDIHPYTDMLLHDMGDELADNRADFEANGKEWRTPSLWGVGLAQTVLPYSGYLHDGRARTFEEAILWHGGEAEGSKTAFANMSAEDRAALVRFLQSL</sequence>
<dbReference type="InterPro" id="IPR010538">
    <property type="entry name" value="DHOR"/>
</dbReference>
<gene>
    <name evidence="7" type="ORF">IXB28_06065</name>
</gene>
<evidence type="ECO:0000256" key="2">
    <source>
        <dbReference type="ARBA" id="ARBA00022723"/>
    </source>
</evidence>
<dbReference type="InterPro" id="IPR009056">
    <property type="entry name" value="Cyt_c-like_dom"/>
</dbReference>
<evidence type="ECO:0000256" key="4">
    <source>
        <dbReference type="PROSITE-ProRule" id="PRU00433"/>
    </source>
</evidence>
<dbReference type="Pfam" id="PF06537">
    <property type="entry name" value="DHOR"/>
    <property type="match status" value="2"/>
</dbReference>
<feature type="chain" id="PRO_5045366817" evidence="5">
    <location>
        <begin position="41"/>
        <end position="460"/>
    </location>
</feature>
<keyword evidence="3 4" id="KW-0408">Iron</keyword>
<keyword evidence="5" id="KW-0732">Signal</keyword>
<evidence type="ECO:0000313" key="7">
    <source>
        <dbReference type="EMBL" id="MBT9311764.1"/>
    </source>
</evidence>
<dbReference type="InterPro" id="IPR036909">
    <property type="entry name" value="Cyt_c-like_dom_sf"/>
</dbReference>
<dbReference type="Gene3D" id="1.10.760.10">
    <property type="entry name" value="Cytochrome c-like domain"/>
    <property type="match status" value="1"/>
</dbReference>
<dbReference type="PIRSF" id="PIRSF028099">
    <property type="entry name" value="DUF1111"/>
    <property type="match status" value="1"/>
</dbReference>
<dbReference type="PANTHER" id="PTHR30600:SF4">
    <property type="entry name" value="CYTOCHROME C DOMAIN-CONTAINING PROTEIN"/>
    <property type="match status" value="1"/>
</dbReference>
<proteinExistence type="predicted"/>
<dbReference type="EMBL" id="JADOER010000004">
    <property type="protein sequence ID" value="MBT9311764.1"/>
    <property type="molecule type" value="Genomic_DNA"/>
</dbReference>
<accession>A0ABS5Y1R1</accession>
<feature type="signal peptide" evidence="5">
    <location>
        <begin position="1"/>
        <end position="40"/>
    </location>
</feature>
<reference evidence="7 8" key="1">
    <citation type="journal article" date="2021" name="Mar. Drugs">
        <title>Genome Reduction and Secondary Metabolism of the Marine Sponge-Associated Cyanobacterium Leptothoe.</title>
        <authorList>
            <person name="Konstantinou D."/>
            <person name="Popin R.V."/>
            <person name="Fewer D.P."/>
            <person name="Sivonen K."/>
            <person name="Gkelis S."/>
        </authorList>
    </citation>
    <scope>NUCLEOTIDE SEQUENCE [LARGE SCALE GENOMIC DNA]</scope>
    <source>
        <strain evidence="7 8">TAU-MAC 1615</strain>
    </source>
</reference>
<keyword evidence="2 4" id="KW-0479">Metal-binding</keyword>
<evidence type="ECO:0000256" key="5">
    <source>
        <dbReference type="SAM" id="SignalP"/>
    </source>
</evidence>
<dbReference type="Proteomes" id="UP001196661">
    <property type="component" value="Unassembled WGS sequence"/>
</dbReference>
<comment type="caution">
    <text evidence="7">The sequence shown here is derived from an EMBL/GenBank/DDBJ whole genome shotgun (WGS) entry which is preliminary data.</text>
</comment>
<dbReference type="SUPFAM" id="SSF46626">
    <property type="entry name" value="Cytochrome c"/>
    <property type="match status" value="1"/>
</dbReference>
<protein>
    <submittedName>
        <fullName evidence="7">C-type cytochrome</fullName>
    </submittedName>
</protein>
<dbReference type="InterPro" id="IPR051395">
    <property type="entry name" value="Cytochrome_c_Peroxidase/MauG"/>
</dbReference>
<dbReference type="PANTHER" id="PTHR30600">
    <property type="entry name" value="CYTOCHROME C PEROXIDASE-RELATED"/>
    <property type="match status" value="1"/>
</dbReference>
<evidence type="ECO:0000256" key="1">
    <source>
        <dbReference type="ARBA" id="ARBA00022617"/>
    </source>
</evidence>